<organism evidence="1 2">
    <name type="scientific">Neonectria punicea</name>
    <dbReference type="NCBI Taxonomy" id="979145"/>
    <lineage>
        <taxon>Eukaryota</taxon>
        <taxon>Fungi</taxon>
        <taxon>Dikarya</taxon>
        <taxon>Ascomycota</taxon>
        <taxon>Pezizomycotina</taxon>
        <taxon>Sordariomycetes</taxon>
        <taxon>Hypocreomycetidae</taxon>
        <taxon>Hypocreales</taxon>
        <taxon>Nectriaceae</taxon>
        <taxon>Neonectria</taxon>
    </lineage>
</organism>
<name>A0ABR1GQF3_9HYPO</name>
<sequence>MFEKHPVDGEPALFKGSVIVYTGESAEEVRELIANDAYARGGVWDLEKAQIIPYVAAVREPLS</sequence>
<dbReference type="Gene3D" id="3.30.70.1060">
    <property type="entry name" value="Dimeric alpha+beta barrel"/>
    <property type="match status" value="1"/>
</dbReference>
<dbReference type="Proteomes" id="UP001498476">
    <property type="component" value="Unassembled WGS sequence"/>
</dbReference>
<keyword evidence="2" id="KW-1185">Reference proteome</keyword>
<protein>
    <recommendedName>
        <fullName evidence="3">YCII-related domain-containing protein</fullName>
    </recommendedName>
</protein>
<evidence type="ECO:0000313" key="1">
    <source>
        <dbReference type="EMBL" id="KAK7404025.1"/>
    </source>
</evidence>
<reference evidence="1 2" key="1">
    <citation type="journal article" date="2025" name="Microbiol. Resour. Announc.">
        <title>Draft genome sequences for Neonectria magnoliae and Neonectria punicea, canker pathogens of Liriodendron tulipifera and Acer saccharum in West Virginia.</title>
        <authorList>
            <person name="Petronek H.M."/>
            <person name="Kasson M.T."/>
            <person name="Metheny A.M."/>
            <person name="Stauder C.M."/>
            <person name="Lovett B."/>
            <person name="Lynch S.C."/>
            <person name="Garnas J.R."/>
            <person name="Kasson L.R."/>
            <person name="Stajich J.E."/>
        </authorList>
    </citation>
    <scope>NUCLEOTIDE SEQUENCE [LARGE SCALE GENOMIC DNA]</scope>
    <source>
        <strain evidence="1 2">NRRL 64653</strain>
    </source>
</reference>
<dbReference type="EMBL" id="JAZAVJ010000218">
    <property type="protein sequence ID" value="KAK7404025.1"/>
    <property type="molecule type" value="Genomic_DNA"/>
</dbReference>
<dbReference type="InterPro" id="IPR011008">
    <property type="entry name" value="Dimeric_a/b-barrel"/>
</dbReference>
<evidence type="ECO:0000313" key="2">
    <source>
        <dbReference type="Proteomes" id="UP001498476"/>
    </source>
</evidence>
<evidence type="ECO:0008006" key="3">
    <source>
        <dbReference type="Google" id="ProtNLM"/>
    </source>
</evidence>
<accession>A0ABR1GQF3</accession>
<gene>
    <name evidence="1" type="ORF">QQX98_010198</name>
</gene>
<proteinExistence type="predicted"/>
<dbReference type="SUPFAM" id="SSF54909">
    <property type="entry name" value="Dimeric alpha+beta barrel"/>
    <property type="match status" value="1"/>
</dbReference>
<comment type="caution">
    <text evidence="1">The sequence shown here is derived from an EMBL/GenBank/DDBJ whole genome shotgun (WGS) entry which is preliminary data.</text>
</comment>